<feature type="compositionally biased region" description="Basic residues" evidence="1">
    <location>
        <begin position="106"/>
        <end position="118"/>
    </location>
</feature>
<name>A0ABU6ST68_9FABA</name>
<evidence type="ECO:0000256" key="1">
    <source>
        <dbReference type="SAM" id="MobiDB-lite"/>
    </source>
</evidence>
<proteinExistence type="predicted"/>
<gene>
    <name evidence="2" type="ORF">PIB30_084635</name>
</gene>
<feature type="compositionally biased region" description="Polar residues" evidence="1">
    <location>
        <begin position="61"/>
        <end position="77"/>
    </location>
</feature>
<protein>
    <submittedName>
        <fullName evidence="2">Uncharacterized protein</fullName>
    </submittedName>
</protein>
<dbReference type="Proteomes" id="UP001341840">
    <property type="component" value="Unassembled WGS sequence"/>
</dbReference>
<dbReference type="EMBL" id="JASCZI010061794">
    <property type="protein sequence ID" value="MED6139527.1"/>
    <property type="molecule type" value="Genomic_DNA"/>
</dbReference>
<reference evidence="2 3" key="1">
    <citation type="journal article" date="2023" name="Plants (Basel)">
        <title>Bridging the Gap: Combining Genomics and Transcriptomics Approaches to Understand Stylosanthes scabra, an Orphan Legume from the Brazilian Caatinga.</title>
        <authorList>
            <person name="Ferreira-Neto J.R.C."/>
            <person name="da Silva M.D."/>
            <person name="Binneck E."/>
            <person name="de Melo N.F."/>
            <person name="da Silva R.H."/>
            <person name="de Melo A.L.T.M."/>
            <person name="Pandolfi V."/>
            <person name="Bustamante F.O."/>
            <person name="Brasileiro-Vidal A.C."/>
            <person name="Benko-Iseppon A.M."/>
        </authorList>
    </citation>
    <scope>NUCLEOTIDE SEQUENCE [LARGE SCALE GENOMIC DNA]</scope>
    <source>
        <tissue evidence="2">Leaves</tissue>
    </source>
</reference>
<accession>A0ABU6ST68</accession>
<comment type="caution">
    <text evidence="2">The sequence shown here is derived from an EMBL/GenBank/DDBJ whole genome shotgun (WGS) entry which is preliminary data.</text>
</comment>
<organism evidence="2 3">
    <name type="scientific">Stylosanthes scabra</name>
    <dbReference type="NCBI Taxonomy" id="79078"/>
    <lineage>
        <taxon>Eukaryota</taxon>
        <taxon>Viridiplantae</taxon>
        <taxon>Streptophyta</taxon>
        <taxon>Embryophyta</taxon>
        <taxon>Tracheophyta</taxon>
        <taxon>Spermatophyta</taxon>
        <taxon>Magnoliopsida</taxon>
        <taxon>eudicotyledons</taxon>
        <taxon>Gunneridae</taxon>
        <taxon>Pentapetalae</taxon>
        <taxon>rosids</taxon>
        <taxon>fabids</taxon>
        <taxon>Fabales</taxon>
        <taxon>Fabaceae</taxon>
        <taxon>Papilionoideae</taxon>
        <taxon>50 kb inversion clade</taxon>
        <taxon>dalbergioids sensu lato</taxon>
        <taxon>Dalbergieae</taxon>
        <taxon>Pterocarpus clade</taxon>
        <taxon>Stylosanthes</taxon>
    </lineage>
</organism>
<evidence type="ECO:0000313" key="2">
    <source>
        <dbReference type="EMBL" id="MED6139527.1"/>
    </source>
</evidence>
<keyword evidence="3" id="KW-1185">Reference proteome</keyword>
<feature type="region of interest" description="Disordered" evidence="1">
    <location>
        <begin position="21"/>
        <end position="152"/>
    </location>
</feature>
<sequence>MKGNKLNRTFRVTYAKCGAQGHNYKTCKGPPANPGWKLRTSRKKKTTGGSTSNTSHVEVPLSQSAPAPEGQQGQSQDAPPLVISAPMTYAPFKTPAQISDAQPFKRLFRAKQPVRRNLGRSSPPPSEPPTSSRTNANSSLAGPSAETMAAASAGTQRILAFMATPRLQRKKK</sequence>
<evidence type="ECO:0000313" key="3">
    <source>
        <dbReference type="Proteomes" id="UP001341840"/>
    </source>
</evidence>